<accession>A0A9W6VZN0</accession>
<sequence length="447" mass="47554">MITSTRRAGVRAVSSAGLALALPAFLASGCAPAGRTGGAPVPAGIRESVGYLTAAYHVSAADAMRRLRLAAAGDGLIRRLSAALPDEYAGARIDQRDGGVLVVAATRPDRARRVVRGLEHHDEIKVVPAAYSLRDLARVRDRAAALTGRDAYAQVNEASNRVEVWTAHRARVTRALTGLGPVVVRAEPEETLTECSVFECDPPMRAGISIGIGKKSGRRLDYCSSAFNLKDDDGGLYTTTAGHCFTELERKGKKPATIVSAKDHAIIGDIKNDRSVYANTRAPRLDYAFARVTDPGTWFPSGHSKNALYFKCSTEPQPKKCKTRNEDPTFKITGIKPYSGMIKGDVVCMAGASPRTGDVKPGTRCGEITDKPAGGIQTNICAKSGDSGSPLFDQSTHKAYGIESAVEGDDTGPCVKAEDQKTYYTPLSEALAAAHAAKGRTYELITD</sequence>
<dbReference type="RefSeq" id="WP_285582922.1">
    <property type="nucleotide sequence ID" value="NZ_BSTK01000020.1"/>
</dbReference>
<dbReference type="InterPro" id="IPR006311">
    <property type="entry name" value="TAT_signal"/>
</dbReference>
<dbReference type="Proteomes" id="UP001165074">
    <property type="component" value="Unassembled WGS sequence"/>
</dbReference>
<proteinExistence type="predicted"/>
<feature type="chain" id="PRO_5040950125" description="Streptogrisin C" evidence="1">
    <location>
        <begin position="34"/>
        <end position="447"/>
    </location>
</feature>
<dbReference type="Gene3D" id="3.30.300.50">
    <property type="match status" value="1"/>
</dbReference>
<keyword evidence="3" id="KW-1185">Reference proteome</keyword>
<evidence type="ECO:0000256" key="1">
    <source>
        <dbReference type="SAM" id="SignalP"/>
    </source>
</evidence>
<dbReference type="EMBL" id="BSTK01000020">
    <property type="protein sequence ID" value="GLY91373.1"/>
    <property type="molecule type" value="Genomic_DNA"/>
</dbReference>
<dbReference type="PROSITE" id="PS51257">
    <property type="entry name" value="PROKAR_LIPOPROTEIN"/>
    <property type="match status" value="1"/>
</dbReference>
<dbReference type="SUPFAM" id="SSF50494">
    <property type="entry name" value="Trypsin-like serine proteases"/>
    <property type="match status" value="1"/>
</dbReference>
<dbReference type="InterPro" id="IPR043504">
    <property type="entry name" value="Peptidase_S1_PA_chymotrypsin"/>
</dbReference>
<name>A0A9W6VZN0_9ACTN</name>
<gene>
    <name evidence="2" type="ORF">Airi02_093020</name>
</gene>
<evidence type="ECO:0000313" key="3">
    <source>
        <dbReference type="Proteomes" id="UP001165074"/>
    </source>
</evidence>
<evidence type="ECO:0000313" key="2">
    <source>
        <dbReference type="EMBL" id="GLY91373.1"/>
    </source>
</evidence>
<evidence type="ECO:0008006" key="4">
    <source>
        <dbReference type="Google" id="ProtNLM"/>
    </source>
</evidence>
<dbReference type="PROSITE" id="PS51318">
    <property type="entry name" value="TAT"/>
    <property type="match status" value="1"/>
</dbReference>
<dbReference type="AlphaFoldDB" id="A0A9W6VZN0"/>
<reference evidence="2" key="1">
    <citation type="submission" date="2023-03" db="EMBL/GenBank/DDBJ databases">
        <title>Actinoallomurus iriomotensis NBRC 103684.</title>
        <authorList>
            <person name="Ichikawa N."/>
            <person name="Sato H."/>
            <person name="Tonouchi N."/>
        </authorList>
    </citation>
    <scope>NUCLEOTIDE SEQUENCE</scope>
    <source>
        <strain evidence="2">NBRC 103684</strain>
    </source>
</reference>
<protein>
    <recommendedName>
        <fullName evidence="4">Streptogrisin C</fullName>
    </recommendedName>
</protein>
<feature type="signal peptide" evidence="1">
    <location>
        <begin position="1"/>
        <end position="33"/>
    </location>
</feature>
<dbReference type="InterPro" id="IPR009003">
    <property type="entry name" value="Peptidase_S1_PA"/>
</dbReference>
<keyword evidence="1" id="KW-0732">Signal</keyword>
<organism evidence="2 3">
    <name type="scientific">Actinoallomurus iriomotensis</name>
    <dbReference type="NCBI Taxonomy" id="478107"/>
    <lineage>
        <taxon>Bacteria</taxon>
        <taxon>Bacillati</taxon>
        <taxon>Actinomycetota</taxon>
        <taxon>Actinomycetes</taxon>
        <taxon>Streptosporangiales</taxon>
        <taxon>Thermomonosporaceae</taxon>
        <taxon>Actinoallomurus</taxon>
    </lineage>
</organism>
<comment type="caution">
    <text evidence="2">The sequence shown here is derived from an EMBL/GenBank/DDBJ whole genome shotgun (WGS) entry which is preliminary data.</text>
</comment>
<dbReference type="InterPro" id="IPR035070">
    <property type="entry name" value="Streptogrisin_prodomain"/>
</dbReference>
<dbReference type="Gene3D" id="2.40.10.10">
    <property type="entry name" value="Trypsin-like serine proteases"/>
    <property type="match status" value="2"/>
</dbReference>